<dbReference type="AlphaFoldDB" id="A0A2N9BLK4"/>
<sequence>MKLRKLALGIASAAAAFSLAAATPASAQEDRGVTHAVKAPADYEFVTYYYWLEDCRQAGYQGQKDGVWTKWKCIDGSWIPGDDYELWVVYK</sequence>
<name>A0A2N9BLK4_STRCX</name>
<dbReference type="EMBL" id="LT963352">
    <property type="protein sequence ID" value="SOR84249.1"/>
    <property type="molecule type" value="Genomic_DNA"/>
</dbReference>
<protein>
    <submittedName>
        <fullName evidence="2">Uncharacterized protein</fullName>
    </submittedName>
</protein>
<proteinExistence type="predicted"/>
<keyword evidence="1" id="KW-0732">Signal</keyword>
<dbReference type="RefSeq" id="WP_158688400.1">
    <property type="nucleotide sequence ID" value="NZ_LT962942.1"/>
</dbReference>
<feature type="signal peptide" evidence="1">
    <location>
        <begin position="1"/>
        <end position="27"/>
    </location>
</feature>
<evidence type="ECO:0000256" key="1">
    <source>
        <dbReference type="SAM" id="SignalP"/>
    </source>
</evidence>
<feature type="chain" id="PRO_5014847806" evidence="1">
    <location>
        <begin position="28"/>
        <end position="91"/>
    </location>
</feature>
<organism evidence="2 3">
    <name type="scientific">Streptomyces chartreusis NRRL 3882</name>
    <dbReference type="NCBI Taxonomy" id="1079985"/>
    <lineage>
        <taxon>Bacteria</taxon>
        <taxon>Bacillati</taxon>
        <taxon>Actinomycetota</taxon>
        <taxon>Actinomycetes</taxon>
        <taxon>Kitasatosporales</taxon>
        <taxon>Streptomycetaceae</taxon>
        <taxon>Streptomyces</taxon>
    </lineage>
</organism>
<keyword evidence="3" id="KW-1185">Reference proteome</keyword>
<dbReference type="OrthoDB" id="4337220at2"/>
<gene>
    <name evidence="2" type="ORF">SCNRRL3882_7694</name>
</gene>
<reference evidence="3" key="1">
    <citation type="submission" date="2017-11" db="EMBL/GenBank/DDBJ databases">
        <authorList>
            <person name="Wibberg D."/>
        </authorList>
    </citation>
    <scope>NUCLEOTIDE SEQUENCE [LARGE SCALE GENOMIC DNA]</scope>
</reference>
<accession>A0A2N9BLK4</accession>
<dbReference type="Proteomes" id="UP000235464">
    <property type="component" value="Chromosome I"/>
</dbReference>
<dbReference type="NCBIfam" id="TIGR01168">
    <property type="entry name" value="YSIRK_signal"/>
    <property type="match status" value="1"/>
</dbReference>
<evidence type="ECO:0000313" key="2">
    <source>
        <dbReference type="EMBL" id="SOR84249.1"/>
    </source>
</evidence>
<dbReference type="InterPro" id="IPR005877">
    <property type="entry name" value="YSIRK_signal_dom"/>
</dbReference>
<evidence type="ECO:0000313" key="3">
    <source>
        <dbReference type="Proteomes" id="UP000235464"/>
    </source>
</evidence>